<organism evidence="1 2">
    <name type="scientific">Macrococcoides canis</name>
    <dbReference type="NCBI Taxonomy" id="1855823"/>
    <lineage>
        <taxon>Bacteria</taxon>
        <taxon>Bacillati</taxon>
        <taxon>Bacillota</taxon>
        <taxon>Bacilli</taxon>
        <taxon>Bacillales</taxon>
        <taxon>Staphylococcaceae</taxon>
        <taxon>Macrococcoides</taxon>
    </lineage>
</organism>
<dbReference type="KEGG" id="mcak:MCCS_08800"/>
<dbReference type="GeneID" id="35295013"/>
<keyword evidence="2" id="KW-1185">Reference proteome</keyword>
<name>A0A1W7AA73_9STAP</name>
<gene>
    <name evidence="1" type="ORF">MCCS_08800</name>
</gene>
<dbReference type="OrthoDB" id="2389426at2"/>
<proteinExistence type="predicted"/>
<dbReference type="RefSeq" id="WP_086042190.1">
    <property type="nucleotide sequence ID" value="NZ_CBCRZA010000021.1"/>
</dbReference>
<accession>A0A1W7AA73</accession>
<dbReference type="AlphaFoldDB" id="A0A1W7AA73"/>
<reference evidence="1 2" key="1">
    <citation type="journal article" date="2017" name="Int. J. Syst. Evol. Microbiol.">
        <title>Macrococcus canis sp. nov., a skin bacterium associated with infections in dogs.</title>
        <authorList>
            <person name="Gobeli Brawand S."/>
            <person name="Cotting K."/>
            <person name="Gomez-Sanz E."/>
            <person name="Collaud A."/>
            <person name="Thomann A."/>
            <person name="Brodard I."/>
            <person name="Rodriguez-Campos S."/>
            <person name="Strauss C."/>
            <person name="Perreten V."/>
        </authorList>
    </citation>
    <scope>NUCLEOTIDE SEQUENCE [LARGE SCALE GENOMIC DNA]</scope>
    <source>
        <strain evidence="1 2">KM45013</strain>
    </source>
</reference>
<sequence>MTNEVNWQAAYNDLKSQIEFMMEDTRQLLVDNPVKLKINKIVVDKDATFSSLIVDASGDTMMYACYLYHQKSKKELVKTKYQYSNTFVFQLPKGKYFARLFVKNRMTGQKEIDTISFTV</sequence>
<protein>
    <submittedName>
        <fullName evidence="1">Uncharacterized protein</fullName>
    </submittedName>
</protein>
<dbReference type="Proteomes" id="UP000194154">
    <property type="component" value="Chromosome"/>
</dbReference>
<evidence type="ECO:0000313" key="2">
    <source>
        <dbReference type="Proteomes" id="UP000194154"/>
    </source>
</evidence>
<dbReference type="STRING" id="1855823.MCCS_08800"/>
<evidence type="ECO:0000313" key="1">
    <source>
        <dbReference type="EMBL" id="ARQ06527.1"/>
    </source>
</evidence>
<dbReference type="EMBL" id="CP021059">
    <property type="protein sequence ID" value="ARQ06527.1"/>
    <property type="molecule type" value="Genomic_DNA"/>
</dbReference>